<sequence>MENTIKNLELRQQQITEDFNPPKFILKYYYDELMEKIGMDIPEIDISYSQYIFEYVSAGGHSSQRTIIDFNGETVEVTAAYIAEKIKYNKSAKRQRSLMTNKLRMFIKERDAYTCQMCSASTDDHPLILLEIDHIIPISKGGLSEKENLQTLCWKCNRKKADKIL</sequence>
<dbReference type="Pfam" id="PF01844">
    <property type="entry name" value="HNH"/>
    <property type="match status" value="1"/>
</dbReference>
<dbReference type="InterPro" id="IPR052892">
    <property type="entry name" value="NA-targeting_endonuclease"/>
</dbReference>
<feature type="domain" description="HNH nuclease" evidence="1">
    <location>
        <begin position="102"/>
        <end position="158"/>
    </location>
</feature>
<accession>A0A6V7RAW0</accession>
<dbReference type="EMBL" id="CAJEWB010000007">
    <property type="protein sequence ID" value="CAD2074104.1"/>
    <property type="molecule type" value="Genomic_DNA"/>
</dbReference>
<dbReference type="PANTHER" id="PTHR33877">
    <property type="entry name" value="SLL1193 PROTEIN"/>
    <property type="match status" value="1"/>
</dbReference>
<keyword evidence="3" id="KW-1185">Reference proteome</keyword>
<dbReference type="Gene3D" id="1.10.30.50">
    <property type="match status" value="1"/>
</dbReference>
<dbReference type="AlphaFoldDB" id="A0A6V7RAW0"/>
<dbReference type="GO" id="GO:0004519">
    <property type="term" value="F:endonuclease activity"/>
    <property type="evidence" value="ECO:0007669"/>
    <property type="project" value="InterPro"/>
</dbReference>
<protein>
    <recommendedName>
        <fullName evidence="1">HNH nuclease domain-containing protein</fullName>
    </recommendedName>
</protein>
<dbReference type="GO" id="GO:0003676">
    <property type="term" value="F:nucleic acid binding"/>
    <property type="evidence" value="ECO:0007669"/>
    <property type="project" value="InterPro"/>
</dbReference>
<evidence type="ECO:0000313" key="2">
    <source>
        <dbReference type="EMBL" id="CAD2074104.1"/>
    </source>
</evidence>
<dbReference type="CDD" id="cd00085">
    <property type="entry name" value="HNHc"/>
    <property type="match status" value="1"/>
</dbReference>
<proteinExistence type="predicted"/>
<gene>
    <name evidence="2" type="ORF">JEOPIN946_00804</name>
</gene>
<dbReference type="RefSeq" id="WP_208454725.1">
    <property type="nucleotide sequence ID" value="NZ_CAJEWB010000007.1"/>
</dbReference>
<dbReference type="Proteomes" id="UP000588186">
    <property type="component" value="Unassembled WGS sequence"/>
</dbReference>
<dbReference type="SMART" id="SM00507">
    <property type="entry name" value="HNHc"/>
    <property type="match status" value="1"/>
</dbReference>
<name>A0A6V7RAW0_9BACL</name>
<dbReference type="InterPro" id="IPR002711">
    <property type="entry name" value="HNH"/>
</dbReference>
<reference evidence="2 3" key="1">
    <citation type="submission" date="2020-07" db="EMBL/GenBank/DDBJ databases">
        <authorList>
            <person name="Criscuolo A."/>
        </authorList>
    </citation>
    <scope>NUCLEOTIDE SEQUENCE [LARGE SCALE GENOMIC DNA]</scope>
    <source>
        <strain evidence="2">CIP107946</strain>
    </source>
</reference>
<comment type="caution">
    <text evidence="2">The sequence shown here is derived from an EMBL/GenBank/DDBJ whole genome shotgun (WGS) entry which is preliminary data.</text>
</comment>
<dbReference type="InterPro" id="IPR003615">
    <property type="entry name" value="HNH_nuc"/>
</dbReference>
<dbReference type="GO" id="GO:0008270">
    <property type="term" value="F:zinc ion binding"/>
    <property type="evidence" value="ECO:0007669"/>
    <property type="project" value="InterPro"/>
</dbReference>
<evidence type="ECO:0000259" key="1">
    <source>
        <dbReference type="SMART" id="SM00507"/>
    </source>
</evidence>
<dbReference type="PANTHER" id="PTHR33877:SF1">
    <property type="entry name" value="TYPE IV METHYL-DIRECTED RESTRICTION ENZYME ECOKMCRA"/>
    <property type="match status" value="1"/>
</dbReference>
<evidence type="ECO:0000313" key="3">
    <source>
        <dbReference type="Proteomes" id="UP000588186"/>
    </source>
</evidence>
<organism evidence="2 3">
    <name type="scientific">Phocicoccus pinnipedialis</name>
    <dbReference type="NCBI Taxonomy" id="110845"/>
    <lineage>
        <taxon>Bacteria</taxon>
        <taxon>Bacillati</taxon>
        <taxon>Bacillota</taxon>
        <taxon>Bacilli</taxon>
        <taxon>Bacillales</taxon>
        <taxon>Salinicoccaceae</taxon>
        <taxon>Phocicoccus</taxon>
    </lineage>
</organism>